<name>A0A5C5VQH0_9PLAN</name>
<keyword evidence="2" id="KW-1185">Reference proteome</keyword>
<dbReference type="OrthoDB" id="225378at2"/>
<organism evidence="1 2">
    <name type="scientific">Thalassoglobus neptunius</name>
    <dbReference type="NCBI Taxonomy" id="1938619"/>
    <lineage>
        <taxon>Bacteria</taxon>
        <taxon>Pseudomonadati</taxon>
        <taxon>Planctomycetota</taxon>
        <taxon>Planctomycetia</taxon>
        <taxon>Planctomycetales</taxon>
        <taxon>Planctomycetaceae</taxon>
        <taxon>Thalassoglobus</taxon>
    </lineage>
</organism>
<dbReference type="Proteomes" id="UP000317243">
    <property type="component" value="Unassembled WGS sequence"/>
</dbReference>
<reference evidence="1 2" key="1">
    <citation type="submission" date="2019-02" db="EMBL/GenBank/DDBJ databases">
        <title>Deep-cultivation of Planctomycetes and their phenomic and genomic characterization uncovers novel biology.</title>
        <authorList>
            <person name="Wiegand S."/>
            <person name="Jogler M."/>
            <person name="Boedeker C."/>
            <person name="Pinto D."/>
            <person name="Vollmers J."/>
            <person name="Rivas-Marin E."/>
            <person name="Kohn T."/>
            <person name="Peeters S.H."/>
            <person name="Heuer A."/>
            <person name="Rast P."/>
            <person name="Oberbeckmann S."/>
            <person name="Bunk B."/>
            <person name="Jeske O."/>
            <person name="Meyerdierks A."/>
            <person name="Storesund J.E."/>
            <person name="Kallscheuer N."/>
            <person name="Luecker S."/>
            <person name="Lage O.M."/>
            <person name="Pohl T."/>
            <person name="Merkel B.J."/>
            <person name="Hornburger P."/>
            <person name="Mueller R.-W."/>
            <person name="Bruemmer F."/>
            <person name="Labrenz M."/>
            <person name="Spormann A.M."/>
            <person name="Op Den Camp H."/>
            <person name="Overmann J."/>
            <person name="Amann R."/>
            <person name="Jetten M.S.M."/>
            <person name="Mascher T."/>
            <person name="Medema M.H."/>
            <person name="Devos D.P."/>
            <person name="Kaster A.-K."/>
            <person name="Ovreas L."/>
            <person name="Rohde M."/>
            <person name="Galperin M.Y."/>
            <person name="Jogler C."/>
        </authorList>
    </citation>
    <scope>NUCLEOTIDE SEQUENCE [LARGE SCALE GENOMIC DNA]</scope>
    <source>
        <strain evidence="1 2">KOR42</strain>
    </source>
</reference>
<accession>A0A5C5VQH0</accession>
<dbReference type="RefSeq" id="WP_146512275.1">
    <property type="nucleotide sequence ID" value="NZ_SIHI01000053.1"/>
</dbReference>
<proteinExistence type="predicted"/>
<comment type="caution">
    <text evidence="1">The sequence shown here is derived from an EMBL/GenBank/DDBJ whole genome shotgun (WGS) entry which is preliminary data.</text>
</comment>
<sequence length="452" mass="50230">MRLHWREIQKKIRHWAAPVATTLMSGSALLAQAPVQFQPMAPAPNPGIIQASEQQHLDPYYSENYTYSLPTNGAPHGPIYPQDTETSRYAAFDVANMVGTHFGTVESVAFSSVNVATDETVDGIFGVPAANRVTNIAENNSPIPRDRFYMSYSHFANPISSHIRVDDPNDMDDDLLPIAATGTNAQFNHDQFMLGIEKAFFGDSMSLELRVPIIVQVDQSVPGVIDPTSTAFSMGRDDPNGNISINFKRVIGEWHGCYASALLTGGAGITFAASDTTHVSVGDAEFYVDNSAYHFNPFLAFVVSGKGRWFFQAFFEADFSTDDITVHVPGEGRVGYVDVPDYYNIDLGVGYWLTRHTERRFLRGVAPILEFHYGRQRQDSQGFAFIADGDETLTNAVFGSLYNRQDVYNFTSGIHTELTRWMNTRVAGVFPFRGDDHRQFDAALMVQVDIVR</sequence>
<protein>
    <submittedName>
        <fullName evidence="1">Uncharacterized protein</fullName>
    </submittedName>
</protein>
<evidence type="ECO:0000313" key="1">
    <source>
        <dbReference type="EMBL" id="TWT40185.1"/>
    </source>
</evidence>
<dbReference type="EMBL" id="SIHI01000053">
    <property type="protein sequence ID" value="TWT40185.1"/>
    <property type="molecule type" value="Genomic_DNA"/>
</dbReference>
<dbReference type="AlphaFoldDB" id="A0A5C5VQH0"/>
<gene>
    <name evidence="1" type="ORF">KOR42_49670</name>
</gene>
<evidence type="ECO:0000313" key="2">
    <source>
        <dbReference type="Proteomes" id="UP000317243"/>
    </source>
</evidence>